<evidence type="ECO:0000256" key="1">
    <source>
        <dbReference type="SAM" id="SignalP"/>
    </source>
</evidence>
<protein>
    <submittedName>
        <fullName evidence="2">Uncharacterized protein</fullName>
    </submittedName>
</protein>
<feature type="signal peptide" evidence="1">
    <location>
        <begin position="1"/>
        <end position="20"/>
    </location>
</feature>
<evidence type="ECO:0000313" key="2">
    <source>
        <dbReference type="EMBL" id="JAH06967.1"/>
    </source>
</evidence>
<proteinExistence type="predicted"/>
<name>A0A0E9PRQ3_ANGAN</name>
<organism evidence="2">
    <name type="scientific">Anguilla anguilla</name>
    <name type="common">European freshwater eel</name>
    <name type="synonym">Muraena anguilla</name>
    <dbReference type="NCBI Taxonomy" id="7936"/>
    <lineage>
        <taxon>Eukaryota</taxon>
        <taxon>Metazoa</taxon>
        <taxon>Chordata</taxon>
        <taxon>Craniata</taxon>
        <taxon>Vertebrata</taxon>
        <taxon>Euteleostomi</taxon>
        <taxon>Actinopterygii</taxon>
        <taxon>Neopterygii</taxon>
        <taxon>Teleostei</taxon>
        <taxon>Anguilliformes</taxon>
        <taxon>Anguillidae</taxon>
        <taxon>Anguilla</taxon>
    </lineage>
</organism>
<accession>A0A0E9PRQ3</accession>
<reference evidence="2" key="2">
    <citation type="journal article" date="2015" name="Fish Shellfish Immunol.">
        <title>Early steps in the European eel (Anguilla anguilla)-Vibrio vulnificus interaction in the gills: Role of the RtxA13 toxin.</title>
        <authorList>
            <person name="Callol A."/>
            <person name="Pajuelo D."/>
            <person name="Ebbesson L."/>
            <person name="Teles M."/>
            <person name="MacKenzie S."/>
            <person name="Amaro C."/>
        </authorList>
    </citation>
    <scope>NUCLEOTIDE SEQUENCE</scope>
</reference>
<sequence>MPGDTTLVVRLFSFLLFVSPQVQLHLYQRHIIASFVSGYLA</sequence>
<dbReference type="EMBL" id="GBXM01101610">
    <property type="protein sequence ID" value="JAH06967.1"/>
    <property type="molecule type" value="Transcribed_RNA"/>
</dbReference>
<reference evidence="2" key="1">
    <citation type="submission" date="2014-11" db="EMBL/GenBank/DDBJ databases">
        <authorList>
            <person name="Amaro Gonzalez C."/>
        </authorList>
    </citation>
    <scope>NUCLEOTIDE SEQUENCE</scope>
</reference>
<feature type="chain" id="PRO_5002431034" evidence="1">
    <location>
        <begin position="21"/>
        <end position="41"/>
    </location>
</feature>
<dbReference type="AlphaFoldDB" id="A0A0E9PRQ3"/>
<keyword evidence="1" id="KW-0732">Signal</keyword>